<protein>
    <recommendedName>
        <fullName evidence="7">AAA+ ATPase domain-containing protein</fullName>
    </recommendedName>
</protein>
<dbReference type="CDD" id="cd00009">
    <property type="entry name" value="AAA"/>
    <property type="match status" value="1"/>
</dbReference>
<proteinExistence type="inferred from homology"/>
<comment type="similarity">
    <text evidence="1">Belongs to the AFG1 ATPase family.</text>
</comment>
<dbReference type="PANTHER" id="PTHR12169">
    <property type="entry name" value="ATPASE N2B"/>
    <property type="match status" value="1"/>
</dbReference>
<accession>A0A5M9K0R0</accession>
<dbReference type="AlphaFoldDB" id="A0A5M9K0R0"/>
<evidence type="ECO:0000313" key="5">
    <source>
        <dbReference type="EMBL" id="KAA8574467.1"/>
    </source>
</evidence>
<dbReference type="SUPFAM" id="SSF52540">
    <property type="entry name" value="P-loop containing nucleoside triphosphate hydrolases"/>
    <property type="match status" value="1"/>
</dbReference>
<keyword evidence="2" id="KW-0547">Nucleotide-binding</keyword>
<dbReference type="VEuPathDB" id="FungiDB:MFRU_015g00890"/>
<dbReference type="Pfam" id="PF03969">
    <property type="entry name" value="AFG1_ATPase"/>
    <property type="match status" value="2"/>
</dbReference>
<dbReference type="FunFam" id="3.40.50.300:FF:002386">
    <property type="entry name" value="Similar to mitochondrial ATPase (Afg1)"/>
    <property type="match status" value="1"/>
</dbReference>
<sequence length="689" mass="76894">MPPTNLPQSTGLTITNPLILYRALLATKAIDPDPAQHRIALHLQKLYLRLKDYKPQSEYAARLKAISQAIHDGQNDEDGRTVAVPGHPLRNNPLFAHLFKRKERQDTLAMTRVLTSHEAAMHLDSPQGILLHGEVGTGKSMLLDMLADSLPNSKKRRWHFNTFMLETFARLEQLRHSRSKHGDLGSEDYSLLWLAKDMIEKSPILFLDEFQLPDRAASKILSNLLTPFFQLGGVLIASSNRMPEELEKASGMDYTVPGRGGLVKNWLGLAKPHKLDMFSTGNEFSGFVGVLKARCEIWDMGKGGRDWRRREIEDIDEEEAEMAEVMREEMIEGFTGIGKLYPGDLGVEYKQSGHENNDDKVTEKGAKASTPKKYLLTSDSDDAWQKVIKSAFLSSPDSIPWQSTTLLVYGRTVTVPRYLNGITYWDFPTLCGGTFGPADYITMASTFHTFIIDAVPILTLLQKNEARRLITLLDALYEARCKLIIRAAVGPDSLFFPETQLSPSSDPDSESMENPQDAVYPETLSEIYQDQTSPFRPNISTYTDAPSIKAGYDPDEDADFNPAPGAGHEIGRKRALDFGRTESFTGEDERFAYKRAASRLWEMCGARWHARSGEGEGWWRPLSAEARGWEKRSGDGVGARDGGGEMENGSAKAEGDVRMGGFMELERPAGLEGKELEERERLGGGVAQR</sequence>
<organism evidence="5 6">
    <name type="scientific">Monilinia fructicola</name>
    <name type="common">Brown rot fungus</name>
    <name type="synonym">Ciboria fructicola</name>
    <dbReference type="NCBI Taxonomy" id="38448"/>
    <lineage>
        <taxon>Eukaryota</taxon>
        <taxon>Fungi</taxon>
        <taxon>Dikarya</taxon>
        <taxon>Ascomycota</taxon>
        <taxon>Pezizomycotina</taxon>
        <taxon>Leotiomycetes</taxon>
        <taxon>Helotiales</taxon>
        <taxon>Sclerotiniaceae</taxon>
        <taxon>Monilinia</taxon>
    </lineage>
</organism>
<dbReference type="PANTHER" id="PTHR12169:SF2">
    <property type="entry name" value="AFG1P"/>
    <property type="match status" value="1"/>
</dbReference>
<evidence type="ECO:0000256" key="1">
    <source>
        <dbReference type="ARBA" id="ARBA00010322"/>
    </source>
</evidence>
<evidence type="ECO:0008006" key="7">
    <source>
        <dbReference type="Google" id="ProtNLM"/>
    </source>
</evidence>
<dbReference type="Proteomes" id="UP000322873">
    <property type="component" value="Unassembled WGS sequence"/>
</dbReference>
<dbReference type="EMBL" id="VICG01000003">
    <property type="protein sequence ID" value="KAA8574467.1"/>
    <property type="molecule type" value="Genomic_DNA"/>
</dbReference>
<evidence type="ECO:0000313" key="6">
    <source>
        <dbReference type="Proteomes" id="UP000322873"/>
    </source>
</evidence>
<feature type="compositionally biased region" description="Basic and acidic residues" evidence="4">
    <location>
        <begin position="664"/>
        <end position="682"/>
    </location>
</feature>
<evidence type="ECO:0000256" key="3">
    <source>
        <dbReference type="ARBA" id="ARBA00022840"/>
    </source>
</evidence>
<evidence type="ECO:0000256" key="4">
    <source>
        <dbReference type="SAM" id="MobiDB-lite"/>
    </source>
</evidence>
<dbReference type="GO" id="GO:0005524">
    <property type="term" value="F:ATP binding"/>
    <property type="evidence" value="ECO:0007669"/>
    <property type="project" value="UniProtKB-KW"/>
</dbReference>
<dbReference type="InterPro" id="IPR005654">
    <property type="entry name" value="ATPase_AFG1-like"/>
</dbReference>
<keyword evidence="3" id="KW-0067">ATP-binding</keyword>
<dbReference type="InterPro" id="IPR027417">
    <property type="entry name" value="P-loop_NTPase"/>
</dbReference>
<gene>
    <name evidence="5" type="ORF">EYC84_005928</name>
</gene>
<feature type="region of interest" description="Disordered" evidence="4">
    <location>
        <begin position="630"/>
        <end position="689"/>
    </location>
</feature>
<reference evidence="5 6" key="1">
    <citation type="submission" date="2019-06" db="EMBL/GenBank/DDBJ databases">
        <title>Genome Sequence of the Brown Rot Fungal Pathogen Monilinia fructicola.</title>
        <authorList>
            <person name="De Miccolis Angelini R.M."/>
            <person name="Landi L."/>
            <person name="Abate D."/>
            <person name="Pollastro S."/>
            <person name="Romanazzi G."/>
            <person name="Faretra F."/>
        </authorList>
    </citation>
    <scope>NUCLEOTIDE SEQUENCE [LARGE SCALE GENOMIC DNA]</scope>
    <source>
        <strain evidence="5 6">Mfrc123</strain>
    </source>
</reference>
<evidence type="ECO:0000256" key="2">
    <source>
        <dbReference type="ARBA" id="ARBA00022741"/>
    </source>
</evidence>
<dbReference type="GO" id="GO:0005739">
    <property type="term" value="C:mitochondrion"/>
    <property type="evidence" value="ECO:0007669"/>
    <property type="project" value="TreeGrafter"/>
</dbReference>
<dbReference type="Gene3D" id="3.40.50.300">
    <property type="entry name" value="P-loop containing nucleotide triphosphate hydrolases"/>
    <property type="match status" value="1"/>
</dbReference>
<keyword evidence="6" id="KW-1185">Reference proteome</keyword>
<dbReference type="GO" id="GO:0016887">
    <property type="term" value="F:ATP hydrolysis activity"/>
    <property type="evidence" value="ECO:0007669"/>
    <property type="project" value="InterPro"/>
</dbReference>
<comment type="caution">
    <text evidence="5">The sequence shown here is derived from an EMBL/GenBank/DDBJ whole genome shotgun (WGS) entry which is preliminary data.</text>
</comment>
<name>A0A5M9K0R0_MONFR</name>